<keyword evidence="1" id="KW-1133">Transmembrane helix</keyword>
<evidence type="ECO:0000313" key="3">
    <source>
        <dbReference type="EMBL" id="PWW16091.1"/>
    </source>
</evidence>
<comment type="caution">
    <text evidence="3">The sequence shown here is derived from an EMBL/GenBank/DDBJ whole genome shotgun (WGS) entry which is preliminary data.</text>
</comment>
<reference evidence="3 4" key="1">
    <citation type="submission" date="2018-05" db="EMBL/GenBank/DDBJ databases">
        <title>Freshwater and sediment microbial communities from various areas in North America, analyzing microbe dynamics in response to fracking.</title>
        <authorList>
            <person name="Lamendella R."/>
        </authorList>
    </citation>
    <scope>NUCLEOTIDE SEQUENCE [LARGE SCALE GENOMIC DNA]</scope>
    <source>
        <strain evidence="3 4">125B1</strain>
    </source>
</reference>
<evidence type="ECO:0000313" key="4">
    <source>
        <dbReference type="Proteomes" id="UP000246964"/>
    </source>
</evidence>
<keyword evidence="1" id="KW-0812">Transmembrane</keyword>
<organism evidence="3 4">
    <name type="scientific">Pseudidiomarina maritima</name>
    <dbReference type="NCBI Taxonomy" id="519453"/>
    <lineage>
        <taxon>Bacteria</taxon>
        <taxon>Pseudomonadati</taxon>
        <taxon>Pseudomonadota</taxon>
        <taxon>Gammaproteobacteria</taxon>
        <taxon>Alteromonadales</taxon>
        <taxon>Idiomarinaceae</taxon>
        <taxon>Pseudidiomarina</taxon>
    </lineage>
</organism>
<dbReference type="Pfam" id="PF07811">
    <property type="entry name" value="TadE"/>
    <property type="match status" value="1"/>
</dbReference>
<dbReference type="EMBL" id="QGTT01000001">
    <property type="protein sequence ID" value="PWW16091.1"/>
    <property type="molecule type" value="Genomic_DNA"/>
</dbReference>
<name>A0A317QCJ6_9GAMM</name>
<dbReference type="Proteomes" id="UP000246964">
    <property type="component" value="Unassembled WGS sequence"/>
</dbReference>
<proteinExistence type="predicted"/>
<gene>
    <name evidence="3" type="ORF">DET45_101196</name>
</gene>
<dbReference type="InterPro" id="IPR012495">
    <property type="entry name" value="TadE-like_dom"/>
</dbReference>
<feature type="transmembrane region" description="Helical" evidence="1">
    <location>
        <begin position="12"/>
        <end position="35"/>
    </location>
</feature>
<accession>A0A317QCJ6</accession>
<keyword evidence="4" id="KW-1185">Reference proteome</keyword>
<dbReference type="RefSeq" id="WP_110074832.1">
    <property type="nucleotide sequence ID" value="NZ_QGTT01000001.1"/>
</dbReference>
<dbReference type="OrthoDB" id="6237896at2"/>
<evidence type="ECO:0000259" key="2">
    <source>
        <dbReference type="Pfam" id="PF07811"/>
    </source>
</evidence>
<keyword evidence="1" id="KW-0472">Membrane</keyword>
<feature type="domain" description="TadE-like" evidence="2">
    <location>
        <begin position="7"/>
        <end position="43"/>
    </location>
</feature>
<evidence type="ECO:0000256" key="1">
    <source>
        <dbReference type="SAM" id="Phobius"/>
    </source>
</evidence>
<sequence>MRTKQTGQAMLEALLALPIILVVLLGLVQLIWVFWTMHTLQTGSHYVLRSGVLQHGSLDKMKDTLATVMATTQMQYFDAPASDSEGAAPEFDDNDLRYATLTETLKMRGYLELAARIQIHNPTAAMQRQLSERRWDTRNSRWVQEIAIDHPQVRLAEARDAEAWLAARQLQIEIWWCMPLEVPIVGSMIAATAQWFRSDSQAFCRLRGMALDKPMWALKVMAEGPMLTGFRTR</sequence>
<dbReference type="AlphaFoldDB" id="A0A317QCJ6"/>
<protein>
    <submittedName>
        <fullName evidence="3">TadE-like protein</fullName>
    </submittedName>
</protein>